<dbReference type="AlphaFoldDB" id="I2H2J3"/>
<keyword evidence="9 11" id="KW-0472">Membrane</keyword>
<evidence type="ECO:0000256" key="1">
    <source>
        <dbReference type="ARBA" id="ARBA00004448"/>
    </source>
</evidence>
<evidence type="ECO:0000256" key="10">
    <source>
        <dbReference type="PIRSR" id="PIRSR607992-1"/>
    </source>
</evidence>
<dbReference type="HOGENOM" id="CLU_096618_0_0_1"/>
<keyword evidence="3" id="KW-0813">Transport</keyword>
<comment type="subcellular location">
    <subcellularLocation>
        <location evidence="1 11">Mitochondrion inner membrane</location>
        <topology evidence="1 11">Multi-pass membrane protein</topology>
    </subcellularLocation>
</comment>
<dbReference type="GO" id="GO:0042721">
    <property type="term" value="C:TIM22 mitochondrial import inner membrane insertion complex"/>
    <property type="evidence" value="ECO:0007669"/>
    <property type="project" value="EnsemblFungi"/>
</dbReference>
<gene>
    <name evidence="12" type="primary">TBLA0D00870</name>
    <name evidence="12" type="ORF">TBLA_0D00870</name>
</gene>
<name>I2H2J3_HENB6</name>
<dbReference type="GO" id="GO:0045039">
    <property type="term" value="P:protein insertion into mitochondrial inner membrane"/>
    <property type="evidence" value="ECO:0007669"/>
    <property type="project" value="EnsemblFungi"/>
</dbReference>
<dbReference type="InterPro" id="IPR007992">
    <property type="entry name" value="CybS"/>
</dbReference>
<accession>I2H2J3</accession>
<reference evidence="12 13" key="1">
    <citation type="journal article" date="2011" name="Proc. Natl. Acad. Sci. U.S.A.">
        <title>Evolutionary erosion of yeast sex chromosomes by mating-type switching accidents.</title>
        <authorList>
            <person name="Gordon J.L."/>
            <person name="Armisen D."/>
            <person name="Proux-Wera E."/>
            <person name="Oheigeartaigh S.S."/>
            <person name="Byrne K.P."/>
            <person name="Wolfe K.H."/>
        </authorList>
    </citation>
    <scope>NUCLEOTIDE SEQUENCE [LARGE SCALE GENOMIC DNA]</scope>
    <source>
        <strain evidence="13">ATCC 34711 / CBS 6284 / DSM 70876 / NBRC 10599 / NRRL Y-10934 / UCD 77-7</strain>
    </source>
</reference>
<evidence type="ECO:0000313" key="12">
    <source>
        <dbReference type="EMBL" id="CCH60595.1"/>
    </source>
</evidence>
<evidence type="ECO:0000256" key="7">
    <source>
        <dbReference type="ARBA" id="ARBA00022989"/>
    </source>
</evidence>
<keyword evidence="13" id="KW-1185">Reference proteome</keyword>
<dbReference type="FunCoup" id="I2H2J3">
    <property type="interactions" value="92"/>
</dbReference>
<dbReference type="GO" id="GO:0006970">
    <property type="term" value="P:response to osmotic stress"/>
    <property type="evidence" value="ECO:0007669"/>
    <property type="project" value="EnsemblFungi"/>
</dbReference>
<keyword evidence="8 11" id="KW-0496">Mitochondrion</keyword>
<dbReference type="eggNOG" id="KOG4097">
    <property type="taxonomic scope" value="Eukaryota"/>
</dbReference>
<dbReference type="PANTHER" id="PTHR13337:SF2">
    <property type="entry name" value="SUCCINATE DEHYDROGENASE [UBIQUINONE] CYTOCHROME B SMALL SUBUNIT, MITOCHONDRIAL"/>
    <property type="match status" value="1"/>
</dbReference>
<dbReference type="Proteomes" id="UP000002866">
    <property type="component" value="Chromosome 4"/>
</dbReference>
<evidence type="ECO:0000256" key="11">
    <source>
        <dbReference type="RuleBase" id="RU364031"/>
    </source>
</evidence>
<dbReference type="CDD" id="cd03496">
    <property type="entry name" value="SQR_TypeC_CybS"/>
    <property type="match status" value="1"/>
</dbReference>
<evidence type="ECO:0000256" key="3">
    <source>
        <dbReference type="ARBA" id="ARBA00022448"/>
    </source>
</evidence>
<proteinExistence type="inferred from homology"/>
<dbReference type="OMA" id="DYIPKRK"/>
<evidence type="ECO:0000256" key="2">
    <source>
        <dbReference type="ARBA" id="ARBA00007294"/>
    </source>
</evidence>
<keyword evidence="7" id="KW-1133">Transmembrane helix</keyword>
<evidence type="ECO:0000256" key="4">
    <source>
        <dbReference type="ARBA" id="ARBA00022692"/>
    </source>
</evidence>
<evidence type="ECO:0000256" key="9">
    <source>
        <dbReference type="ARBA" id="ARBA00023136"/>
    </source>
</evidence>
<keyword evidence="4" id="KW-0812">Transmembrane</keyword>
<dbReference type="InParanoid" id="I2H2J3"/>
<dbReference type="GO" id="GO:0006915">
    <property type="term" value="P:apoptotic process"/>
    <property type="evidence" value="ECO:0007669"/>
    <property type="project" value="EnsemblFungi"/>
</dbReference>
<dbReference type="RefSeq" id="XP_004180114.1">
    <property type="nucleotide sequence ID" value="XM_004180066.1"/>
</dbReference>
<dbReference type="OrthoDB" id="18577at2759"/>
<dbReference type="EMBL" id="HE806319">
    <property type="protein sequence ID" value="CCH60595.1"/>
    <property type="molecule type" value="Genomic_DNA"/>
</dbReference>
<dbReference type="InterPro" id="IPR034804">
    <property type="entry name" value="SQR/QFR_C/D"/>
</dbReference>
<dbReference type="GO" id="GO:0034599">
    <property type="term" value="P:cellular response to oxidative stress"/>
    <property type="evidence" value="ECO:0007669"/>
    <property type="project" value="EnsemblFungi"/>
</dbReference>
<dbReference type="PANTHER" id="PTHR13337">
    <property type="entry name" value="SUCCINATE DEHYDROGENASE"/>
    <property type="match status" value="1"/>
</dbReference>
<sequence length="200" mass="23030">MNLIRPYTQTTNILKSTISRTSNISKRRISKQITPCTLINSKRFFSLTPDFSKLKLNKTPAGGVIGDVNEPFKINETNFYEGSYHWQYEHIITITLLPLTGYSLYAGLTDVIIHPLIDASLCTSYLLFVYYELVSCITDYIPKRKFGVWNTFARYLLSGGTALSLYGIYELETNGNGFVELLKSIWKKEKYTDFDSKYYE</sequence>
<dbReference type="Pfam" id="PF05328">
    <property type="entry name" value="CybS"/>
    <property type="match status" value="1"/>
</dbReference>
<keyword evidence="5 11" id="KW-0999">Mitochondrion inner membrane</keyword>
<dbReference type="STRING" id="1071380.I2H2J3"/>
<comment type="similarity">
    <text evidence="2 11">Belongs to the CybS family.</text>
</comment>
<dbReference type="GeneID" id="14495578"/>
<evidence type="ECO:0000256" key="5">
    <source>
        <dbReference type="ARBA" id="ARBA00022792"/>
    </source>
</evidence>
<dbReference type="GO" id="GO:0008320">
    <property type="term" value="F:protein transmembrane transporter activity"/>
    <property type="evidence" value="ECO:0007669"/>
    <property type="project" value="EnsemblFungi"/>
</dbReference>
<organism evidence="12 13">
    <name type="scientific">Henningerozyma blattae (strain ATCC 34711 / CBS 6284 / DSM 70876 / NBRC 10599 / NRRL Y-10934 / UCD 77-7)</name>
    <name type="common">Yeast</name>
    <name type="synonym">Tetrapisispora blattae</name>
    <dbReference type="NCBI Taxonomy" id="1071380"/>
    <lineage>
        <taxon>Eukaryota</taxon>
        <taxon>Fungi</taxon>
        <taxon>Dikarya</taxon>
        <taxon>Ascomycota</taxon>
        <taxon>Saccharomycotina</taxon>
        <taxon>Saccharomycetes</taxon>
        <taxon>Saccharomycetales</taxon>
        <taxon>Saccharomycetaceae</taxon>
        <taxon>Henningerozyma</taxon>
    </lineage>
</organism>
<keyword evidence="6 11" id="KW-0809">Transit peptide</keyword>
<feature type="binding site" evidence="10">
    <location>
        <position position="140"/>
    </location>
    <ligand>
        <name>a ubiquinone</name>
        <dbReference type="ChEBI" id="CHEBI:16389"/>
        <note>ligand shared with IP/SDHB</note>
    </ligand>
</feature>
<evidence type="ECO:0000256" key="8">
    <source>
        <dbReference type="ARBA" id="ARBA00023128"/>
    </source>
</evidence>
<evidence type="ECO:0000313" key="13">
    <source>
        <dbReference type="Proteomes" id="UP000002866"/>
    </source>
</evidence>
<dbReference type="GO" id="GO:0046685">
    <property type="term" value="P:response to arsenic-containing substance"/>
    <property type="evidence" value="ECO:0007669"/>
    <property type="project" value="EnsemblFungi"/>
</dbReference>
<dbReference type="Gene3D" id="1.20.1300.10">
    <property type="entry name" value="Fumarate reductase/succinate dehydrogenase, transmembrane subunit"/>
    <property type="match status" value="1"/>
</dbReference>
<evidence type="ECO:0000256" key="6">
    <source>
        <dbReference type="ARBA" id="ARBA00022946"/>
    </source>
</evidence>
<dbReference type="KEGG" id="tbl:TBLA_0D00870"/>
<protein>
    <recommendedName>
        <fullName evidence="11">Succinate dehydrogenase [ubiquinone] cytochrome b small subunit</fullName>
    </recommendedName>
</protein>